<dbReference type="GO" id="GO:0008422">
    <property type="term" value="F:beta-glucosidase activity"/>
    <property type="evidence" value="ECO:0007669"/>
    <property type="project" value="UniProtKB-ARBA"/>
</dbReference>
<proteinExistence type="inferred from homology"/>
<evidence type="ECO:0000256" key="2">
    <source>
        <dbReference type="ARBA" id="ARBA00022801"/>
    </source>
</evidence>
<dbReference type="Gene3D" id="3.20.20.300">
    <property type="entry name" value="Glycoside hydrolase, family 3, N-terminal domain"/>
    <property type="match status" value="1"/>
</dbReference>
<dbReference type="InterPro" id="IPR017853">
    <property type="entry name" value="GH"/>
</dbReference>
<dbReference type="Pfam" id="PF01915">
    <property type="entry name" value="Glyco_hydro_3_C"/>
    <property type="match status" value="1"/>
</dbReference>
<dbReference type="InterPro" id="IPR001764">
    <property type="entry name" value="Glyco_hydro_3_N"/>
</dbReference>
<reference evidence="6 7" key="1">
    <citation type="submission" date="2017-04" db="EMBL/GenBank/DDBJ databases">
        <authorList>
            <person name="Afonso C.L."/>
            <person name="Miller P.J."/>
            <person name="Scott M.A."/>
            <person name="Spackman E."/>
            <person name="Goraichik I."/>
            <person name="Dimitrov K.M."/>
            <person name="Suarez D.L."/>
            <person name="Swayne D.E."/>
        </authorList>
    </citation>
    <scope>NUCLEOTIDE SEQUENCE [LARGE SCALE GENOMIC DNA]</scope>
    <source>
        <strain evidence="6 7">DSM 43828</strain>
    </source>
</reference>
<dbReference type="PANTHER" id="PTHR42715:SF10">
    <property type="entry name" value="BETA-GLUCOSIDASE"/>
    <property type="match status" value="1"/>
</dbReference>
<comment type="function">
    <text evidence="3">Catalyzes the hydrolysis of a non-reducing terminal alpha-L-arabinopyranosidic linkage in ginsenoside Rb2 (alpha-L-arabinopyranosyl-(1-&gt;6)-alpha-D-glucopyranosyl) to release alpha-D-glucopyranosyl (Rd). It is not able to hydrolyze alpha-L-arabinofuranosyl-(1-&gt;6)-alpha-D-glucopyranosyl (Rc).</text>
</comment>
<dbReference type="PANTHER" id="PTHR42715">
    <property type="entry name" value="BETA-GLUCOSIDASE"/>
    <property type="match status" value="1"/>
</dbReference>
<keyword evidence="7" id="KW-1185">Reference proteome</keyword>
<evidence type="ECO:0000259" key="5">
    <source>
        <dbReference type="SMART" id="SM01217"/>
    </source>
</evidence>
<dbReference type="InterPro" id="IPR036962">
    <property type="entry name" value="Glyco_hydro_3_N_sf"/>
</dbReference>
<dbReference type="Pfam" id="PF14310">
    <property type="entry name" value="Fn3-like"/>
    <property type="match status" value="1"/>
</dbReference>
<accession>A0A1Y5Y2W4</accession>
<dbReference type="PRINTS" id="PR00133">
    <property type="entry name" value="GLHYDRLASE3"/>
</dbReference>
<dbReference type="FunFam" id="3.20.20.300:FF:000011">
    <property type="entry name" value="Glycosyl hydrolase"/>
    <property type="match status" value="1"/>
</dbReference>
<dbReference type="InterPro" id="IPR013783">
    <property type="entry name" value="Ig-like_fold"/>
</dbReference>
<evidence type="ECO:0000313" key="6">
    <source>
        <dbReference type="EMBL" id="SMD22115.1"/>
    </source>
</evidence>
<protein>
    <recommendedName>
        <fullName evidence="4">Exo-alpha-(1-&gt;6)-L-arabinopyranosidase</fullName>
    </recommendedName>
</protein>
<dbReference type="Pfam" id="PF00933">
    <property type="entry name" value="Glyco_hydro_3"/>
    <property type="match status" value="1"/>
</dbReference>
<dbReference type="OrthoDB" id="9803863at2"/>
<dbReference type="AlphaFoldDB" id="A0A1Y5Y2W4"/>
<dbReference type="SUPFAM" id="SSF51445">
    <property type="entry name" value="(Trans)glycosidases"/>
    <property type="match status" value="1"/>
</dbReference>
<dbReference type="Gene3D" id="3.40.50.1700">
    <property type="entry name" value="Glycoside hydrolase family 3 C-terminal domain"/>
    <property type="match status" value="1"/>
</dbReference>
<dbReference type="InterPro" id="IPR026891">
    <property type="entry name" value="Fn3-like"/>
</dbReference>
<gene>
    <name evidence="6" type="ORF">SAMN05661093_07333</name>
</gene>
<dbReference type="InterPro" id="IPR050288">
    <property type="entry name" value="Cellulose_deg_GH3"/>
</dbReference>
<dbReference type="Gene3D" id="2.60.40.10">
    <property type="entry name" value="Immunoglobulins"/>
    <property type="match status" value="1"/>
</dbReference>
<dbReference type="Proteomes" id="UP000192674">
    <property type="component" value="Unassembled WGS sequence"/>
</dbReference>
<feature type="domain" description="Fibronectin type III-like" evidence="5">
    <location>
        <begin position="645"/>
        <end position="714"/>
    </location>
</feature>
<sequence>MEPWRDTTQPVETRVADLLSRMTLEEKIAQLAGVWVTAASSGDGVAPHQDELAEDTPPWPEVIKYGLGQLTRTFGTAPVDPQAGAKALEHTQREIMATNRFGIPAMAHEECLAGFTTWGATAYPVPLAWGATFDPALICEMGSRIGHDMRAHGIHQGLAPVLDVTRDPRWGRTEETVGEDPYLVGTICAQYVRGLEQAGIVATLKHFVGYSASRAGRNHGPVSMGPRELADVMLPPFEMALREGARSVMQSYTEIDGVPTAADHRLLTELLRDVLGFTGVVVSDYFGVSFLETLHGTAADAGEAARQALTAGVDVELPTVRCYGSPLAEAVRSGSFDESFVDRAAARVLSQKCELGLLDPSYSPSASPVPLDSADNRAVARRIAEESVVLLENSSGVLPLEARRVAVVGGLADDPLAMLGCYSFPAHVGVSHPDAGLGVEIKTVLAALRERFAEVTYVPDGPGVQAAVEAADVCVAVVGDKSGLFGRGTSGEGCDAPDLRLPGDQTDLLESVLGTSTPVVVVLCSGRPYAVPPAAATVQTFFPGEEGANAIADVLTGKVNPSGRLPVSVPAHPGAQPATYLAAPLGHHSEVSALDPTPRFPFGHGLSYTSFEYQDLRLSSTEIPADGSVDVTCTVTNSGARAGTEVVQLYLRDPVAQVTRPWRQLAGFVRVPLEPGQSTDVTFTVHADLTSFTGRDGYRLVEPGSVEVYIGRSCADTPLTASFTITGSARPVGRDRVLQSSARHS</sequence>
<dbReference type="InterPro" id="IPR036881">
    <property type="entry name" value="Glyco_hydro_3_C_sf"/>
</dbReference>
<name>A0A1Y5Y2W4_KIBAR</name>
<dbReference type="SMART" id="SM01217">
    <property type="entry name" value="Fn3_like"/>
    <property type="match status" value="1"/>
</dbReference>
<evidence type="ECO:0000256" key="1">
    <source>
        <dbReference type="ARBA" id="ARBA00005336"/>
    </source>
</evidence>
<comment type="similarity">
    <text evidence="1">Belongs to the glycosyl hydrolase 3 family.</text>
</comment>
<dbReference type="RefSeq" id="WP_084431145.1">
    <property type="nucleotide sequence ID" value="NZ_FWXV01000007.1"/>
</dbReference>
<dbReference type="FunFam" id="2.60.40.10:FF:000495">
    <property type="entry name" value="Periplasmic beta-glucosidase"/>
    <property type="match status" value="1"/>
</dbReference>
<dbReference type="EMBL" id="FWXV01000007">
    <property type="protein sequence ID" value="SMD22115.1"/>
    <property type="molecule type" value="Genomic_DNA"/>
</dbReference>
<keyword evidence="2" id="KW-0378">Hydrolase</keyword>
<dbReference type="InterPro" id="IPR002772">
    <property type="entry name" value="Glyco_hydro_3_C"/>
</dbReference>
<dbReference type="GO" id="GO:0005975">
    <property type="term" value="P:carbohydrate metabolic process"/>
    <property type="evidence" value="ECO:0007669"/>
    <property type="project" value="InterPro"/>
</dbReference>
<evidence type="ECO:0000313" key="7">
    <source>
        <dbReference type="Proteomes" id="UP000192674"/>
    </source>
</evidence>
<evidence type="ECO:0000256" key="4">
    <source>
        <dbReference type="ARBA" id="ARBA00074219"/>
    </source>
</evidence>
<evidence type="ECO:0000256" key="3">
    <source>
        <dbReference type="ARBA" id="ARBA00058905"/>
    </source>
</evidence>
<organism evidence="6 7">
    <name type="scientific">Kibdelosporangium aridum</name>
    <dbReference type="NCBI Taxonomy" id="2030"/>
    <lineage>
        <taxon>Bacteria</taxon>
        <taxon>Bacillati</taxon>
        <taxon>Actinomycetota</taxon>
        <taxon>Actinomycetes</taxon>
        <taxon>Pseudonocardiales</taxon>
        <taxon>Pseudonocardiaceae</taxon>
        <taxon>Kibdelosporangium</taxon>
    </lineage>
</organism>
<dbReference type="SUPFAM" id="SSF52279">
    <property type="entry name" value="Beta-D-glucan exohydrolase, C-terminal domain"/>
    <property type="match status" value="1"/>
</dbReference>